<evidence type="ECO:0008006" key="7">
    <source>
        <dbReference type="Google" id="ProtNLM"/>
    </source>
</evidence>
<dbReference type="OrthoDB" id="4793169at2"/>
<evidence type="ECO:0000256" key="2">
    <source>
        <dbReference type="SAM" id="Phobius"/>
    </source>
</evidence>
<evidence type="ECO:0000313" key="3">
    <source>
        <dbReference type="EMBL" id="AXK47140.1"/>
    </source>
</evidence>
<reference evidence="3 5" key="1">
    <citation type="submission" date="2018-07" db="EMBL/GenBank/DDBJ databases">
        <title>Brachybacterium saurashtrense DSM 23186 genome sequence.</title>
        <authorList>
            <person name="Guo L."/>
        </authorList>
    </citation>
    <scope>NUCLEOTIDE SEQUENCE [LARGE SCALE GENOMIC DNA]</scope>
    <source>
        <strain evidence="3 5">DSM 23186</strain>
    </source>
</reference>
<dbReference type="Proteomes" id="UP000282185">
    <property type="component" value="Unassembled WGS sequence"/>
</dbReference>
<sequence length="302" mass="31785">MTTPAPSPRHLPHSGTSTPPGLFGGRQAARVRAIVNADLLPRERASADAMVMTAWLTAEQRAQYAPSLRSGPSTEEFLQRLADERRVVLEEGADPVDDELYAAHAAEEAARQLPLRVIETAALLAVLACLTVTVWLGLEEQGPGLLERVPDRAPVLLMGAALAAVLAAVVGGIATRRRDRMLLDWAVTRPGQLGRGLPLRRPLQGSSAGPILLHSLGPALCVGAGVLAIVAGAAILLITLTTDGQGGTARWAPWLLGGGAAALVAAVLAVYLRSRRQLRVARRARAAEWIGPLPPQEQPPAV</sequence>
<dbReference type="KEGG" id="bsau:DWV08_02890"/>
<dbReference type="EMBL" id="QSWH01000003">
    <property type="protein sequence ID" value="RRR23462.1"/>
    <property type="molecule type" value="Genomic_DNA"/>
</dbReference>
<protein>
    <recommendedName>
        <fullName evidence="7">DUF1707 domain-containing protein</fullName>
    </recommendedName>
</protein>
<keyword evidence="2" id="KW-1133">Transmembrane helix</keyword>
<feature type="transmembrane region" description="Helical" evidence="2">
    <location>
        <begin position="153"/>
        <end position="174"/>
    </location>
</feature>
<feature type="transmembrane region" description="Helical" evidence="2">
    <location>
        <begin position="121"/>
        <end position="138"/>
    </location>
</feature>
<accession>A0A345YT88</accession>
<evidence type="ECO:0000256" key="1">
    <source>
        <dbReference type="SAM" id="MobiDB-lite"/>
    </source>
</evidence>
<evidence type="ECO:0000313" key="5">
    <source>
        <dbReference type="Proteomes" id="UP000254236"/>
    </source>
</evidence>
<feature type="transmembrane region" description="Helical" evidence="2">
    <location>
        <begin position="251"/>
        <end position="272"/>
    </location>
</feature>
<gene>
    <name evidence="3" type="ORF">DWV08_02890</name>
    <name evidence="4" type="ORF">DXU92_08020</name>
</gene>
<dbReference type="EMBL" id="CP031356">
    <property type="protein sequence ID" value="AXK47140.1"/>
    <property type="molecule type" value="Genomic_DNA"/>
</dbReference>
<organism evidence="4 6">
    <name type="scientific">Brachybacterium saurashtrense</name>
    <dbReference type="NCBI Taxonomy" id="556288"/>
    <lineage>
        <taxon>Bacteria</taxon>
        <taxon>Bacillati</taxon>
        <taxon>Actinomycetota</taxon>
        <taxon>Actinomycetes</taxon>
        <taxon>Micrococcales</taxon>
        <taxon>Dermabacteraceae</taxon>
        <taxon>Brachybacterium</taxon>
    </lineage>
</organism>
<name>A0A345YT88_9MICO</name>
<feature type="transmembrane region" description="Helical" evidence="2">
    <location>
        <begin position="211"/>
        <end position="239"/>
    </location>
</feature>
<keyword evidence="2" id="KW-0812">Transmembrane</keyword>
<evidence type="ECO:0000313" key="4">
    <source>
        <dbReference type="EMBL" id="RRR23462.1"/>
    </source>
</evidence>
<dbReference type="AlphaFoldDB" id="A0A345YT88"/>
<evidence type="ECO:0000313" key="6">
    <source>
        <dbReference type="Proteomes" id="UP000282185"/>
    </source>
</evidence>
<keyword evidence="2" id="KW-0472">Membrane</keyword>
<feature type="region of interest" description="Disordered" evidence="1">
    <location>
        <begin position="1"/>
        <end position="24"/>
    </location>
</feature>
<reference evidence="4 6" key="2">
    <citation type="submission" date="2018-08" db="EMBL/GenBank/DDBJ databases">
        <title>Brachybacterium saurashtrense DSM 23186.</title>
        <authorList>
            <person name="Li Y."/>
        </authorList>
    </citation>
    <scope>NUCLEOTIDE SEQUENCE [LARGE SCALE GENOMIC DNA]</scope>
    <source>
        <strain evidence="4 6">DSM 23186</strain>
    </source>
</reference>
<proteinExistence type="predicted"/>
<dbReference type="Proteomes" id="UP000254236">
    <property type="component" value="Chromosome"/>
</dbReference>
<keyword evidence="5" id="KW-1185">Reference proteome</keyword>
<dbReference type="RefSeq" id="WP_115414883.1">
    <property type="nucleotide sequence ID" value="NZ_CP031356.1"/>
</dbReference>